<proteinExistence type="predicted"/>
<gene>
    <name evidence="2" type="ORF">SS50377_13362</name>
    <name evidence="3" type="ORF">SS50377_27665</name>
</gene>
<organism evidence="2">
    <name type="scientific">Spironucleus salmonicida</name>
    <dbReference type="NCBI Taxonomy" id="348837"/>
    <lineage>
        <taxon>Eukaryota</taxon>
        <taxon>Metamonada</taxon>
        <taxon>Diplomonadida</taxon>
        <taxon>Hexamitidae</taxon>
        <taxon>Hexamitinae</taxon>
        <taxon>Spironucleus</taxon>
    </lineage>
</organism>
<dbReference type="VEuPathDB" id="GiardiaDB:SS50377_27665"/>
<reference evidence="2 3" key="1">
    <citation type="journal article" date="2014" name="PLoS Genet.">
        <title>The Genome of Spironucleus salmonicida Highlights a Fish Pathogen Adapted to Fluctuating Environments.</title>
        <authorList>
            <person name="Xu F."/>
            <person name="Jerlstrom-Hultqvist J."/>
            <person name="Einarsson E."/>
            <person name="Astvaldsson A."/>
            <person name="Svard S.G."/>
            <person name="Andersson J.O."/>
        </authorList>
    </citation>
    <scope>NUCLEOTIDE SEQUENCE</scope>
    <source>
        <strain evidence="3">ATCC 50377</strain>
    </source>
</reference>
<dbReference type="AlphaFoldDB" id="V6LQN2"/>
<sequence>MQGKAPFKSAIKRPSSSKMQQNDVNLLNSLPKDLVHKSQESVTDLEQFFPSQEKYKEYANIPESEAEADNDSLYDLQIGYHNEYEKTEIEPISRKGSFQKTSSDEDTNIMIKIQSQLNQIIDEQQSQRRDIEEIKRCMSQDIEAKITKQSKAQKQMYQNQTILESMIKDVTEQKVGILEQKLEKLMIQLKSTIK</sequence>
<accession>V6LQN2</accession>
<evidence type="ECO:0000313" key="2">
    <source>
        <dbReference type="EMBL" id="EST46558.1"/>
    </source>
</evidence>
<keyword evidence="4" id="KW-1185">Reference proteome</keyword>
<evidence type="ECO:0000256" key="1">
    <source>
        <dbReference type="SAM" id="MobiDB-lite"/>
    </source>
</evidence>
<evidence type="ECO:0000313" key="4">
    <source>
        <dbReference type="Proteomes" id="UP000018208"/>
    </source>
</evidence>
<dbReference type="EMBL" id="KI546073">
    <property type="protein sequence ID" value="EST46558.1"/>
    <property type="molecule type" value="Genomic_DNA"/>
</dbReference>
<evidence type="ECO:0000313" key="3">
    <source>
        <dbReference type="EMBL" id="KAH0571364.1"/>
    </source>
</evidence>
<protein>
    <submittedName>
        <fullName evidence="2">Uncharacterized protein</fullName>
    </submittedName>
</protein>
<dbReference type="EMBL" id="AUWU02000007">
    <property type="protein sequence ID" value="KAH0571364.1"/>
    <property type="molecule type" value="Genomic_DNA"/>
</dbReference>
<reference evidence="3" key="2">
    <citation type="submission" date="2020-12" db="EMBL/GenBank/DDBJ databases">
        <title>New Spironucleus salmonicida genome in near-complete chromosomes.</title>
        <authorList>
            <person name="Xu F."/>
            <person name="Kurt Z."/>
            <person name="Jimenez-Gonzalez A."/>
            <person name="Astvaldsson A."/>
            <person name="Andersson J.O."/>
            <person name="Svard S.G."/>
        </authorList>
    </citation>
    <scope>NUCLEOTIDE SEQUENCE</scope>
    <source>
        <strain evidence="3">ATCC 50377</strain>
    </source>
</reference>
<name>V6LQN2_9EUKA</name>
<feature type="region of interest" description="Disordered" evidence="1">
    <location>
        <begin position="1"/>
        <end position="24"/>
    </location>
</feature>
<feature type="compositionally biased region" description="Polar residues" evidence="1">
    <location>
        <begin position="14"/>
        <end position="24"/>
    </location>
</feature>
<dbReference type="Proteomes" id="UP000018208">
    <property type="component" value="Unassembled WGS sequence"/>
</dbReference>